<dbReference type="InterPro" id="IPR050780">
    <property type="entry name" value="Mucin_vWF_Thrombospondin_sf"/>
</dbReference>
<evidence type="ECO:0000313" key="10">
    <source>
        <dbReference type="EMBL" id="KAK2155929.1"/>
    </source>
</evidence>
<dbReference type="SUPFAM" id="SSF57196">
    <property type="entry name" value="EGF/Laminin"/>
    <property type="match status" value="2"/>
</dbReference>
<accession>A0AAD9JMG4</accession>
<organism evidence="10 11">
    <name type="scientific">Paralvinella palmiformis</name>
    <dbReference type="NCBI Taxonomy" id="53620"/>
    <lineage>
        <taxon>Eukaryota</taxon>
        <taxon>Metazoa</taxon>
        <taxon>Spiralia</taxon>
        <taxon>Lophotrochozoa</taxon>
        <taxon>Annelida</taxon>
        <taxon>Polychaeta</taxon>
        <taxon>Sedentaria</taxon>
        <taxon>Canalipalpata</taxon>
        <taxon>Terebellida</taxon>
        <taxon>Terebelliformia</taxon>
        <taxon>Alvinellidae</taxon>
        <taxon>Paralvinella</taxon>
    </lineage>
</organism>
<dbReference type="PROSITE" id="PS50026">
    <property type="entry name" value="EGF_3"/>
    <property type="match status" value="2"/>
</dbReference>
<keyword evidence="1 6" id="KW-0245">EGF-like domain</keyword>
<evidence type="ECO:0000256" key="1">
    <source>
        <dbReference type="ARBA" id="ARBA00022536"/>
    </source>
</evidence>
<keyword evidence="2 7" id="KW-0732">Signal</keyword>
<dbReference type="Proteomes" id="UP001208570">
    <property type="component" value="Unassembled WGS sequence"/>
</dbReference>
<protein>
    <submittedName>
        <fullName evidence="10">Uncharacterized protein</fullName>
    </submittedName>
</protein>
<dbReference type="Gene3D" id="2.10.25.10">
    <property type="entry name" value="Laminin"/>
    <property type="match status" value="3"/>
</dbReference>
<dbReference type="InterPro" id="IPR013320">
    <property type="entry name" value="ConA-like_dom_sf"/>
</dbReference>
<dbReference type="SMART" id="SM00216">
    <property type="entry name" value="VWD"/>
    <property type="match status" value="1"/>
</dbReference>
<reference evidence="10" key="1">
    <citation type="journal article" date="2023" name="Mol. Biol. Evol.">
        <title>Third-Generation Sequencing Reveals the Adaptive Role of the Epigenome in Three Deep-Sea Polychaetes.</title>
        <authorList>
            <person name="Perez M."/>
            <person name="Aroh O."/>
            <person name="Sun Y."/>
            <person name="Lan Y."/>
            <person name="Juniper S.K."/>
            <person name="Young C.R."/>
            <person name="Angers B."/>
            <person name="Qian P.Y."/>
        </authorList>
    </citation>
    <scope>NUCLEOTIDE SEQUENCE</scope>
    <source>
        <strain evidence="10">P08H-3</strain>
    </source>
</reference>
<dbReference type="CDD" id="cd00054">
    <property type="entry name" value="EGF_CA"/>
    <property type="match status" value="2"/>
</dbReference>
<evidence type="ECO:0000259" key="9">
    <source>
        <dbReference type="PROSITE" id="PS51233"/>
    </source>
</evidence>
<feature type="disulfide bond" evidence="6">
    <location>
        <begin position="136"/>
        <end position="145"/>
    </location>
</feature>
<proteinExistence type="predicted"/>
<keyword evidence="11" id="KW-1185">Reference proteome</keyword>
<dbReference type="PANTHER" id="PTHR11339">
    <property type="entry name" value="EXTRACELLULAR MATRIX GLYCOPROTEIN RELATED"/>
    <property type="match status" value="1"/>
</dbReference>
<keyword evidence="3" id="KW-0677">Repeat</keyword>
<dbReference type="CDD" id="cd19941">
    <property type="entry name" value="TIL"/>
    <property type="match status" value="1"/>
</dbReference>
<dbReference type="PANTHER" id="PTHR11339:SF402">
    <property type="entry name" value="VWFD DOMAIN-CONTAINING PROTEIN"/>
    <property type="match status" value="1"/>
</dbReference>
<evidence type="ECO:0000256" key="5">
    <source>
        <dbReference type="ARBA" id="ARBA00023180"/>
    </source>
</evidence>
<dbReference type="SUPFAM" id="SSF57567">
    <property type="entry name" value="Serine protease inhibitors"/>
    <property type="match status" value="1"/>
</dbReference>
<dbReference type="PROSITE" id="PS51233">
    <property type="entry name" value="VWFD"/>
    <property type="match status" value="1"/>
</dbReference>
<dbReference type="InterPro" id="IPR001846">
    <property type="entry name" value="VWF_type-D"/>
</dbReference>
<dbReference type="Pfam" id="PF00094">
    <property type="entry name" value="VWD"/>
    <property type="match status" value="1"/>
</dbReference>
<name>A0AAD9JMG4_9ANNE</name>
<keyword evidence="5" id="KW-0325">Glycoprotein</keyword>
<comment type="caution">
    <text evidence="6">Lacks conserved residue(s) required for the propagation of feature annotation.</text>
</comment>
<gene>
    <name evidence="10" type="ORF">LSH36_226g00004</name>
</gene>
<dbReference type="FunFam" id="2.10.25.10:FF:000012">
    <property type="entry name" value="Delta-like protein"/>
    <property type="match status" value="1"/>
</dbReference>
<evidence type="ECO:0000313" key="11">
    <source>
        <dbReference type="Proteomes" id="UP001208570"/>
    </source>
</evidence>
<dbReference type="SMART" id="SM00181">
    <property type="entry name" value="EGF"/>
    <property type="match status" value="2"/>
</dbReference>
<feature type="chain" id="PRO_5041938067" evidence="7">
    <location>
        <begin position="21"/>
        <end position="714"/>
    </location>
</feature>
<dbReference type="Gene3D" id="2.60.120.200">
    <property type="match status" value="1"/>
</dbReference>
<dbReference type="SUPFAM" id="SSF49899">
    <property type="entry name" value="Concanavalin A-like lectins/glucanases"/>
    <property type="match status" value="1"/>
</dbReference>
<dbReference type="Pfam" id="PF13385">
    <property type="entry name" value="Laminin_G_3"/>
    <property type="match status" value="1"/>
</dbReference>
<dbReference type="PROSITE" id="PS01186">
    <property type="entry name" value="EGF_2"/>
    <property type="match status" value="1"/>
</dbReference>
<feature type="domain" description="EGF-like" evidence="8">
    <location>
        <begin position="111"/>
        <end position="146"/>
    </location>
</feature>
<dbReference type="AlphaFoldDB" id="A0AAD9JMG4"/>
<sequence>MWRPLTAAMVVVCLLQLGMTSEVKQLHRSRRQADLRSKLHCENGGLLSYDKTMCYCPISKTGKECEINTSICGASANYVCMNGGTCYNHTSFGSGLRCLCTPGWIGTHCEQACYSNPCMNGGWCQQNSDWDYVCQCRFGYEGKNCENRIKMCIISGDPHYKTIDGKQIHFQGACKYNLLSRSEANNGIPDFKIFGRNQRRGDNKNVAYPDYFEIHYLSYVIKLKRDSAVTVNDEVVYPDRSFAPHFKITKNGQFTRFESTDGLIIDFDGSWIGLIKVPDIYKEKVDGLCGNYDGDPENDMMTSSKSSSTSYAEIGNSWQVDDPDDPECRGPTDDNPPKCNTDTEILVKGNDYCGLLNEYSSIFGTCLKKSGQLATSFYESCEYDVCANHLNLTAAKESACAILATVATHFSALACPEGMQYKEKTSACAATCETPDGPEICSYPDNENCVCPDDMVVINGTCQNPEVCKCPGGHQACRGSEIAADCSVLYQCEACKECKKRKAAKIYKKKHSCDDDEVCQLIDGVGKCERCQSKLIDRRIYCSLRFQAIISDPMHYIDRDADNIKMPCPPGTVFSVKDCLCVHGVNDLEKRPTIYLDFDDSQRPLKNDQGVYVTWTKSSISVLENGVEGTALRFNGDRLEIPFYDNKSNKWHHMVMTYDGSNLKFYLDALLKANESLTGFTARAHCPLLVGSRYDGSYFYGLMDKVSRVHFSST</sequence>
<evidence type="ECO:0000259" key="8">
    <source>
        <dbReference type="PROSITE" id="PS50026"/>
    </source>
</evidence>
<evidence type="ECO:0000256" key="4">
    <source>
        <dbReference type="ARBA" id="ARBA00023157"/>
    </source>
</evidence>
<feature type="domain" description="EGF-like" evidence="8">
    <location>
        <begin position="68"/>
        <end position="110"/>
    </location>
</feature>
<dbReference type="InterPro" id="IPR000742">
    <property type="entry name" value="EGF"/>
</dbReference>
<evidence type="ECO:0000256" key="3">
    <source>
        <dbReference type="ARBA" id="ARBA00022737"/>
    </source>
</evidence>
<evidence type="ECO:0000256" key="2">
    <source>
        <dbReference type="ARBA" id="ARBA00022729"/>
    </source>
</evidence>
<comment type="caution">
    <text evidence="10">The sequence shown here is derived from an EMBL/GenBank/DDBJ whole genome shotgun (WGS) entry which is preliminary data.</text>
</comment>
<feature type="domain" description="VWFD" evidence="9">
    <location>
        <begin position="150"/>
        <end position="329"/>
    </location>
</feature>
<feature type="signal peptide" evidence="7">
    <location>
        <begin position="1"/>
        <end position="20"/>
    </location>
</feature>
<dbReference type="InterPro" id="IPR036084">
    <property type="entry name" value="Ser_inhib-like_sf"/>
</dbReference>
<dbReference type="PROSITE" id="PS00022">
    <property type="entry name" value="EGF_1"/>
    <property type="match status" value="3"/>
</dbReference>
<evidence type="ECO:0000256" key="6">
    <source>
        <dbReference type="PROSITE-ProRule" id="PRU00076"/>
    </source>
</evidence>
<evidence type="ECO:0000256" key="7">
    <source>
        <dbReference type="SAM" id="SignalP"/>
    </source>
</evidence>
<feature type="disulfide bond" evidence="6">
    <location>
        <begin position="100"/>
        <end position="109"/>
    </location>
</feature>
<dbReference type="EMBL" id="JAODUP010000226">
    <property type="protein sequence ID" value="KAK2155929.1"/>
    <property type="molecule type" value="Genomic_DNA"/>
</dbReference>
<keyword evidence="4 6" id="KW-1015">Disulfide bond</keyword>